<organism evidence="1 2">
    <name type="scientific">Bremia lactucae</name>
    <name type="common">Lettuce downy mildew</name>
    <dbReference type="NCBI Taxonomy" id="4779"/>
    <lineage>
        <taxon>Eukaryota</taxon>
        <taxon>Sar</taxon>
        <taxon>Stramenopiles</taxon>
        <taxon>Oomycota</taxon>
        <taxon>Peronosporomycetes</taxon>
        <taxon>Peronosporales</taxon>
        <taxon>Peronosporaceae</taxon>
        <taxon>Bremia</taxon>
    </lineage>
</organism>
<dbReference type="Proteomes" id="UP000294530">
    <property type="component" value="Unassembled WGS sequence"/>
</dbReference>
<gene>
    <name evidence="1" type="ORF">CCR75_004173</name>
</gene>
<evidence type="ECO:0000313" key="2">
    <source>
        <dbReference type="Proteomes" id="UP000294530"/>
    </source>
</evidence>
<name>A0A976IE06_BRELC</name>
<protein>
    <submittedName>
        <fullName evidence="1">Uncharacterized protein</fullName>
    </submittedName>
</protein>
<keyword evidence="2" id="KW-1185">Reference proteome</keyword>
<dbReference type="RefSeq" id="XP_067818362.1">
    <property type="nucleotide sequence ID" value="XM_067962262.1"/>
</dbReference>
<proteinExistence type="predicted"/>
<dbReference type="AlphaFoldDB" id="A0A976IE06"/>
<dbReference type="KEGG" id="blac:94347933"/>
<sequence>MVPCYSRNSFSGNVRCERSLPFLPQSSAFKIARRSMTIFSIMAPFVASIGPCDPKSSATINHCQVFEEANMSQFNAFQHRWLGNIAPNSFTSIAFSLKVNTDATLDECITQQWRCWVPKPYFPLMQSDRSPVICQYIDCIASDATTSRSQFSTFGASTVDSIKAHTDASIDASNDVCCDNPTDAPFDDETTAPEHRSNCTC</sequence>
<comment type="caution">
    <text evidence="1">The sequence shown here is derived from an EMBL/GenBank/DDBJ whole genome shotgun (WGS) entry which is preliminary data.</text>
</comment>
<reference evidence="1 2" key="1">
    <citation type="journal article" date="2021" name="Genome Biol.">
        <title>AFLAP: assembly-free linkage analysis pipeline using k-mers from genome sequencing data.</title>
        <authorList>
            <person name="Fletcher K."/>
            <person name="Zhang L."/>
            <person name="Gil J."/>
            <person name="Han R."/>
            <person name="Cavanaugh K."/>
            <person name="Michelmore R."/>
        </authorList>
    </citation>
    <scope>NUCLEOTIDE SEQUENCE [LARGE SCALE GENOMIC DNA]</scope>
    <source>
        <strain evidence="1 2">SF5</strain>
    </source>
</reference>
<evidence type="ECO:0000313" key="1">
    <source>
        <dbReference type="EMBL" id="TDH68863.1"/>
    </source>
</evidence>
<dbReference type="GeneID" id="94347933"/>
<dbReference type="EMBL" id="SHOA02000019">
    <property type="protein sequence ID" value="TDH68863.1"/>
    <property type="molecule type" value="Genomic_DNA"/>
</dbReference>
<accession>A0A976IE06</accession>